<evidence type="ECO:0000313" key="3">
    <source>
        <dbReference type="Proteomes" id="UP000238415"/>
    </source>
</evidence>
<dbReference type="AlphaFoldDB" id="A0A2T0ASE1"/>
<gene>
    <name evidence="2" type="ORF">MOHU_12780</name>
</gene>
<evidence type="ECO:0000313" key="2">
    <source>
        <dbReference type="EMBL" id="PRR73151.1"/>
    </source>
</evidence>
<name>A0A2T0ASE1_9FIRM</name>
<keyword evidence="3" id="KW-1185">Reference proteome</keyword>
<evidence type="ECO:0000256" key="1">
    <source>
        <dbReference type="SAM" id="Phobius"/>
    </source>
</evidence>
<reference evidence="2 3" key="1">
    <citation type="submission" date="2018-03" db="EMBL/GenBank/DDBJ databases">
        <title>Genome sequence of Moorella humiferrea DSM 23265.</title>
        <authorList>
            <person name="Poehlein A."/>
            <person name="Daniel R."/>
        </authorList>
    </citation>
    <scope>NUCLEOTIDE SEQUENCE [LARGE SCALE GENOMIC DNA]</scope>
    <source>
        <strain evidence="2 3">DSM 23265</strain>
    </source>
</reference>
<protein>
    <submittedName>
        <fullName evidence="2">Uncharacterized protein</fullName>
    </submittedName>
</protein>
<feature type="transmembrane region" description="Helical" evidence="1">
    <location>
        <begin position="83"/>
        <end position="103"/>
    </location>
</feature>
<keyword evidence="1" id="KW-1133">Transmembrane helix</keyword>
<dbReference type="RefSeq" id="WP_170066250.1">
    <property type="nucleotide sequence ID" value="NZ_CP136418.1"/>
</dbReference>
<organism evidence="2 3">
    <name type="scientific">Neomoorella humiferrea</name>
    <dbReference type="NCBI Taxonomy" id="676965"/>
    <lineage>
        <taxon>Bacteria</taxon>
        <taxon>Bacillati</taxon>
        <taxon>Bacillota</taxon>
        <taxon>Clostridia</taxon>
        <taxon>Neomoorellales</taxon>
        <taxon>Neomoorellaceae</taxon>
        <taxon>Neomoorella</taxon>
    </lineage>
</organism>
<sequence>MADYIIDPNFLTVVQSLKPYMSERARQCTEVAETLLDVLTSEQVRQVKTKLESLRQDYKLTLQMVKEGKKGDKKGDMQDRDPFTLFLILLLLLLATDAFPGSII</sequence>
<accession>A0A2T0ASE1</accession>
<keyword evidence="1" id="KW-0812">Transmembrane</keyword>
<keyword evidence="1" id="KW-0472">Membrane</keyword>
<comment type="caution">
    <text evidence="2">The sequence shown here is derived from an EMBL/GenBank/DDBJ whole genome shotgun (WGS) entry which is preliminary data.</text>
</comment>
<proteinExistence type="predicted"/>
<dbReference type="EMBL" id="PVXM01000023">
    <property type="protein sequence ID" value="PRR73151.1"/>
    <property type="molecule type" value="Genomic_DNA"/>
</dbReference>
<dbReference type="Proteomes" id="UP000238415">
    <property type="component" value="Unassembled WGS sequence"/>
</dbReference>